<proteinExistence type="predicted"/>
<evidence type="ECO:0000313" key="2">
    <source>
        <dbReference type="EMBL" id="MDN3570124.1"/>
    </source>
</evidence>
<comment type="caution">
    <text evidence="2">The sequence shown here is derived from an EMBL/GenBank/DDBJ whole genome shotgun (WGS) entry which is preliminary data.</text>
</comment>
<feature type="chain" id="PRO_5046705623" evidence="1">
    <location>
        <begin position="25"/>
        <end position="143"/>
    </location>
</feature>
<dbReference type="Proteomes" id="UP001244297">
    <property type="component" value="Unassembled WGS sequence"/>
</dbReference>
<accession>A0ABT8AK33</accession>
<feature type="signal peptide" evidence="1">
    <location>
        <begin position="1"/>
        <end position="24"/>
    </location>
</feature>
<keyword evidence="1" id="KW-0732">Signal</keyword>
<name>A0ABT8AK33_9HYPH</name>
<dbReference type="EMBL" id="JAUFPT010000016">
    <property type="protein sequence ID" value="MDN3570124.1"/>
    <property type="molecule type" value="Genomic_DNA"/>
</dbReference>
<evidence type="ECO:0000256" key="1">
    <source>
        <dbReference type="SAM" id="SignalP"/>
    </source>
</evidence>
<organism evidence="2 3">
    <name type="scientific">Methylobacterium longum</name>
    <dbReference type="NCBI Taxonomy" id="767694"/>
    <lineage>
        <taxon>Bacteria</taxon>
        <taxon>Pseudomonadati</taxon>
        <taxon>Pseudomonadota</taxon>
        <taxon>Alphaproteobacteria</taxon>
        <taxon>Hyphomicrobiales</taxon>
        <taxon>Methylobacteriaceae</taxon>
        <taxon>Methylobacterium</taxon>
    </lineage>
</organism>
<sequence length="143" mass="14435">MTRRTATRAIPFAAALALSVGALAAAPEATSTGSGGAFPMPAVLGAAYHVPGVALGAAEVRSQGGLLVPNLTRWRRGRDASASAQPFRTPAAFTVAYRDPRIATDAAQVLKQGGFATAGVVRWLHDAPATVAASSVTVQLGAL</sequence>
<keyword evidence="3" id="KW-1185">Reference proteome</keyword>
<gene>
    <name evidence="2" type="ORF">QWZ18_05730</name>
</gene>
<dbReference type="RefSeq" id="WP_238289757.1">
    <property type="nucleotide sequence ID" value="NZ_BPQS01000017.1"/>
</dbReference>
<protein>
    <submittedName>
        <fullName evidence="2">Uncharacterized protein</fullName>
    </submittedName>
</protein>
<evidence type="ECO:0000313" key="3">
    <source>
        <dbReference type="Proteomes" id="UP001244297"/>
    </source>
</evidence>
<reference evidence="3" key="1">
    <citation type="journal article" date="2019" name="Int. J. Syst. Evol. Microbiol.">
        <title>The Global Catalogue of Microorganisms (GCM) 10K type strain sequencing project: providing services to taxonomists for standard genome sequencing and annotation.</title>
        <authorList>
            <consortium name="The Broad Institute Genomics Platform"/>
            <consortium name="The Broad Institute Genome Sequencing Center for Infectious Disease"/>
            <person name="Wu L."/>
            <person name="Ma J."/>
        </authorList>
    </citation>
    <scope>NUCLEOTIDE SEQUENCE [LARGE SCALE GENOMIC DNA]</scope>
    <source>
        <strain evidence="3">CECT 7806</strain>
    </source>
</reference>